<evidence type="ECO:0000313" key="1">
    <source>
        <dbReference type="Proteomes" id="UP000887576"/>
    </source>
</evidence>
<name>A0AC34RC30_9BILA</name>
<evidence type="ECO:0000313" key="2">
    <source>
        <dbReference type="WBParaSite" id="JU765_v2.g5259.t1"/>
    </source>
</evidence>
<proteinExistence type="predicted"/>
<dbReference type="WBParaSite" id="JU765_v2.g5259.t1">
    <property type="protein sequence ID" value="JU765_v2.g5259.t1"/>
    <property type="gene ID" value="JU765_v2.g5259"/>
</dbReference>
<dbReference type="Proteomes" id="UP000887576">
    <property type="component" value="Unplaced"/>
</dbReference>
<reference evidence="2" key="1">
    <citation type="submission" date="2022-11" db="UniProtKB">
        <authorList>
            <consortium name="WormBaseParasite"/>
        </authorList>
    </citation>
    <scope>IDENTIFICATION</scope>
</reference>
<organism evidence="1 2">
    <name type="scientific">Panagrolaimus sp. JU765</name>
    <dbReference type="NCBI Taxonomy" id="591449"/>
    <lineage>
        <taxon>Eukaryota</taxon>
        <taxon>Metazoa</taxon>
        <taxon>Ecdysozoa</taxon>
        <taxon>Nematoda</taxon>
        <taxon>Chromadorea</taxon>
        <taxon>Rhabditida</taxon>
        <taxon>Tylenchina</taxon>
        <taxon>Panagrolaimomorpha</taxon>
        <taxon>Panagrolaimoidea</taxon>
        <taxon>Panagrolaimidae</taxon>
        <taxon>Panagrolaimus</taxon>
    </lineage>
</organism>
<accession>A0AC34RC30</accession>
<sequence>MGDFMYFHGQISKEFWDQLRGCCAPGTIYCDVSQYINNDGTLNTNTNCGKIIEQMTEERIYKSALDVYNIYQDCYGYSTKSFGKSVAEQEEERAFHIRENAKHKHDNRPATFAAYVSQFTRMNFKSTDSNGGFQCYMVDAIQKYLNQSSVRDALNIPDYVQPFEFC</sequence>
<protein>
    <submittedName>
        <fullName evidence="2">Uncharacterized protein</fullName>
    </submittedName>
</protein>